<dbReference type="GO" id="GO:0043022">
    <property type="term" value="F:ribosome binding"/>
    <property type="evidence" value="ECO:0007669"/>
    <property type="project" value="UniProtKB-UniRule"/>
</dbReference>
<dbReference type="InParanoid" id="A0A1S3KB70"/>
<evidence type="ECO:0000256" key="8">
    <source>
        <dbReference type="ARBA" id="ARBA00022917"/>
    </source>
</evidence>
<feature type="compositionally biased region" description="Basic and acidic residues" evidence="11">
    <location>
        <begin position="535"/>
        <end position="574"/>
    </location>
</feature>
<dbReference type="OrthoDB" id="2194683at2759"/>
<evidence type="ECO:0000256" key="10">
    <source>
        <dbReference type="PIRNR" id="PIRNR017222"/>
    </source>
</evidence>
<gene>
    <name evidence="14" type="primary">LOC106180275</name>
</gene>
<sequence>MAAPIPTFALRGTEGTCLVEGPPSYSTKATFKRCEGKACKVMAFSPDGSLFAWCNGESVEIVTTTDFKQVQKLDKPKTMGLEFSPSGSLLATWEPYAVNKNDPGMSSNLNIWDVKSGNLLRSLNQKKHGGWQPQWSDDEKICTRNVTNEIQCFENNNFESIANKLHLQNLAEFQLASGPAPYHLAAYVPGNKGQPAFVRVYRYPEFSGPNAVLANKSVFKCDKAEMYWNKKGTSLLILTATETSAGSYYGDNSLYYIDVKGTSSMVPLGKNGPVYSLQWNPNSQEFCAVYGYMPAKATLYNLKCEPVFDFGTGPRNTVAYNAHGNIVCLAGFGNLRGNLEFWDTKQKKQIKQTEASDSTVFEWCPDGVHFLTATTAPRLRVGNGYKVWHYTGTLLHHYSAPKDSELWEAKWQSAPQGLYKEQAVTYRAVESTVVQPATKAAAYRPPGARGQAVSFKVHEEDELPSNAKQQANPENMSKAALKNKKKREAKAKAKEEQGSAGAAPSRPFTAPAPAAASTGDPEKDKKIKNLTKKLQQIEKLKEDQKAGKQLEKNQLEKLNSETTLRKELEDLRLS</sequence>
<protein>
    <recommendedName>
        <fullName evidence="3 10">Eukaryotic translation initiation factor 2A</fullName>
        <shortName evidence="10">eIF-2A</shortName>
    </recommendedName>
</protein>
<feature type="compositionally biased region" description="Polar residues" evidence="11">
    <location>
        <begin position="466"/>
        <end position="475"/>
    </location>
</feature>
<keyword evidence="5" id="KW-0853">WD repeat</keyword>
<dbReference type="GO" id="GO:0003743">
    <property type="term" value="F:translation initiation factor activity"/>
    <property type="evidence" value="ECO:0007669"/>
    <property type="project" value="UniProtKB-UniRule"/>
</dbReference>
<keyword evidence="4 10" id="KW-0396">Initiation factor</keyword>
<dbReference type="RefSeq" id="XP_013419684.1">
    <property type="nucleotide sequence ID" value="XM_013564230.1"/>
</dbReference>
<evidence type="ECO:0000256" key="7">
    <source>
        <dbReference type="ARBA" id="ARBA00022845"/>
    </source>
</evidence>
<dbReference type="STRING" id="7574.A0A1S3KB70"/>
<dbReference type="GO" id="GO:0000049">
    <property type="term" value="F:tRNA binding"/>
    <property type="evidence" value="ECO:0007669"/>
    <property type="project" value="UniProtKB-UniRule"/>
</dbReference>
<evidence type="ECO:0000256" key="1">
    <source>
        <dbReference type="ARBA" id="ARBA00003993"/>
    </source>
</evidence>
<dbReference type="PANTHER" id="PTHR13227:SF0">
    <property type="entry name" value="EUKARYOTIC TRANSLATION INITIATION FACTOR 2A"/>
    <property type="match status" value="1"/>
</dbReference>
<keyword evidence="8 10" id="KW-0648">Protein biosynthesis</keyword>
<dbReference type="Gene3D" id="2.130.10.10">
    <property type="entry name" value="YVTN repeat-like/Quinoprotein amine dehydrogenase"/>
    <property type="match status" value="2"/>
</dbReference>
<dbReference type="InterPro" id="IPR013979">
    <property type="entry name" value="TIF_beta_prop-like"/>
</dbReference>
<keyword evidence="13" id="KW-1185">Reference proteome</keyword>
<dbReference type="GeneID" id="106180275"/>
<dbReference type="SUPFAM" id="SSF82171">
    <property type="entry name" value="DPP6 N-terminal domain-like"/>
    <property type="match status" value="1"/>
</dbReference>
<feature type="compositionally biased region" description="Low complexity" evidence="11">
    <location>
        <begin position="498"/>
        <end position="516"/>
    </location>
</feature>
<name>A0A1S3KB70_LINAN</name>
<dbReference type="InterPro" id="IPR011387">
    <property type="entry name" value="TIF2A"/>
</dbReference>
<accession>A0A1S3KB70</accession>
<evidence type="ECO:0000256" key="11">
    <source>
        <dbReference type="SAM" id="MobiDB-lite"/>
    </source>
</evidence>
<evidence type="ECO:0000256" key="5">
    <source>
        <dbReference type="ARBA" id="ARBA00022574"/>
    </source>
</evidence>
<feature type="region of interest" description="Disordered" evidence="11">
    <location>
        <begin position="458"/>
        <end position="574"/>
    </location>
</feature>
<organism evidence="13 14">
    <name type="scientific">Lingula anatina</name>
    <name type="common">Brachiopod</name>
    <name type="synonym">Lingula unguis</name>
    <dbReference type="NCBI Taxonomy" id="7574"/>
    <lineage>
        <taxon>Eukaryota</taxon>
        <taxon>Metazoa</taxon>
        <taxon>Spiralia</taxon>
        <taxon>Lophotrochozoa</taxon>
        <taxon>Brachiopoda</taxon>
        <taxon>Linguliformea</taxon>
        <taxon>Lingulata</taxon>
        <taxon>Lingulida</taxon>
        <taxon>Linguloidea</taxon>
        <taxon>Lingulidae</taxon>
        <taxon>Lingula</taxon>
    </lineage>
</organism>
<dbReference type="InterPro" id="IPR015943">
    <property type="entry name" value="WD40/YVTN_repeat-like_dom_sf"/>
</dbReference>
<keyword evidence="6" id="KW-0677">Repeat</keyword>
<dbReference type="Proteomes" id="UP000085678">
    <property type="component" value="Unplaced"/>
</dbReference>
<dbReference type="PANTHER" id="PTHR13227">
    <property type="entry name" value="EUKARYOTIC TRANSLATION INITIATION FACTOR 2A"/>
    <property type="match status" value="1"/>
</dbReference>
<evidence type="ECO:0000256" key="6">
    <source>
        <dbReference type="ARBA" id="ARBA00022737"/>
    </source>
</evidence>
<keyword evidence="7 10" id="KW-0810">Translation regulation</keyword>
<evidence type="ECO:0000256" key="4">
    <source>
        <dbReference type="ARBA" id="ARBA00022540"/>
    </source>
</evidence>
<evidence type="ECO:0000256" key="9">
    <source>
        <dbReference type="ARBA" id="ARBA00023054"/>
    </source>
</evidence>
<keyword evidence="9" id="KW-0175">Coiled coil</keyword>
<feature type="domain" description="Translation initiation factor beta propellor-like" evidence="12">
    <location>
        <begin position="216"/>
        <end position="407"/>
    </location>
</feature>
<comment type="similarity">
    <text evidence="2 10">Belongs to the WD repeat EIF2A family.</text>
</comment>
<dbReference type="Pfam" id="PF08662">
    <property type="entry name" value="eIF2A"/>
    <property type="match status" value="1"/>
</dbReference>
<dbReference type="GO" id="GO:0006417">
    <property type="term" value="P:regulation of translation"/>
    <property type="evidence" value="ECO:0007669"/>
    <property type="project" value="UniProtKB-KW"/>
</dbReference>
<evidence type="ECO:0000313" key="13">
    <source>
        <dbReference type="Proteomes" id="UP000085678"/>
    </source>
</evidence>
<evidence type="ECO:0000313" key="14">
    <source>
        <dbReference type="RefSeq" id="XP_013419684.1"/>
    </source>
</evidence>
<evidence type="ECO:0000256" key="3">
    <source>
        <dbReference type="ARBA" id="ARBA00013819"/>
    </source>
</evidence>
<dbReference type="KEGG" id="lak:106180275"/>
<dbReference type="GO" id="GO:0003729">
    <property type="term" value="F:mRNA binding"/>
    <property type="evidence" value="ECO:0007669"/>
    <property type="project" value="TreeGrafter"/>
</dbReference>
<evidence type="ECO:0000259" key="12">
    <source>
        <dbReference type="Pfam" id="PF08662"/>
    </source>
</evidence>
<evidence type="ECO:0000256" key="2">
    <source>
        <dbReference type="ARBA" id="ARBA00009573"/>
    </source>
</evidence>
<dbReference type="FunCoup" id="A0A1S3KB70">
    <property type="interactions" value="2852"/>
</dbReference>
<reference evidence="14" key="1">
    <citation type="submission" date="2025-08" db="UniProtKB">
        <authorList>
            <consortium name="RefSeq"/>
        </authorList>
    </citation>
    <scope>IDENTIFICATION</scope>
    <source>
        <tissue evidence="14">Gonads</tissue>
    </source>
</reference>
<comment type="function">
    <text evidence="1 10">Functions in the early steps of protein synthesis of a small number of specific mRNAs. Acts by directing the binding of methionyl-tRNAi to 40S ribosomal subunits. In contrast to the eIF-2 complex, it binds methionyl-tRNAi to 40S subunits in a codon-dependent manner, whereas the eIF-2 complex binds methionyl-tRNAi to 40S subunits in a GTP-dependent manner.</text>
</comment>
<proteinExistence type="inferred from homology"/>
<dbReference type="AlphaFoldDB" id="A0A1S3KB70"/>
<dbReference type="GO" id="GO:0022627">
    <property type="term" value="C:cytosolic small ribosomal subunit"/>
    <property type="evidence" value="ECO:0007669"/>
    <property type="project" value="TreeGrafter"/>
</dbReference>
<dbReference type="PIRSF" id="PIRSF017222">
    <property type="entry name" value="eIF2A"/>
    <property type="match status" value="1"/>
</dbReference>
<dbReference type="FunFam" id="2.130.10.10:FF:000149">
    <property type="entry name" value="Eukaryotic translation initiation factor 2A"/>
    <property type="match status" value="1"/>
</dbReference>